<reference evidence="2 3" key="1">
    <citation type="submission" date="2021-07" db="EMBL/GenBank/DDBJ databases">
        <title>Flavobacterium WSW3-B6 sp.nov, isolated from seaweed.</title>
        <authorList>
            <person name="Muhammad N."/>
            <person name="Ho H."/>
            <person name="Lee Y.-J."/>
            <person name="Nguyen T."/>
            <person name="Ho J."/>
            <person name="Kim S.-G."/>
        </authorList>
    </citation>
    <scope>NUCLEOTIDE SEQUENCE [LARGE SCALE GENOMIC DNA]</scope>
    <source>
        <strain evidence="2 3">WSW3-B6</strain>
    </source>
</reference>
<dbReference type="RefSeq" id="WP_220640449.1">
    <property type="nucleotide sequence ID" value="NZ_CP080429.1"/>
</dbReference>
<feature type="signal peptide" evidence="1">
    <location>
        <begin position="1"/>
        <end position="19"/>
    </location>
</feature>
<feature type="chain" id="PRO_5047231775" evidence="1">
    <location>
        <begin position="20"/>
        <end position="166"/>
    </location>
</feature>
<evidence type="ECO:0000256" key="1">
    <source>
        <dbReference type="SAM" id="SignalP"/>
    </source>
</evidence>
<keyword evidence="1" id="KW-0732">Signal</keyword>
<evidence type="ECO:0000313" key="3">
    <source>
        <dbReference type="Proteomes" id="UP000825381"/>
    </source>
</evidence>
<organism evidence="2 3">
    <name type="scientific">Flavobacterium litorale</name>
    <dbReference type="NCBI Taxonomy" id="2856519"/>
    <lineage>
        <taxon>Bacteria</taxon>
        <taxon>Pseudomonadati</taxon>
        <taxon>Bacteroidota</taxon>
        <taxon>Flavobacteriia</taxon>
        <taxon>Flavobacteriales</taxon>
        <taxon>Flavobacteriaceae</taxon>
        <taxon>Flavobacterium</taxon>
    </lineage>
</organism>
<sequence length="166" mass="19739">MYRLLILLLLIFIDSNAQHSITKDSLLIPVKKDLSETEFKKAVEAYVEMTKSETYIQYKKGLRIISTNLRLLDEVERKAYIDIDQSDKSQLEKWLKDNIKSTKFNSVNEGIDIIYGTFKLFKKLYWENEELYTSMRRANREQLRVIIAPERRTVYDVMDDSLKLEE</sequence>
<name>A0ABX8V5M0_9FLAO</name>
<evidence type="ECO:0000313" key="2">
    <source>
        <dbReference type="EMBL" id="QYJ68105.1"/>
    </source>
</evidence>
<gene>
    <name evidence="2" type="ORF">K1I41_11330</name>
</gene>
<keyword evidence="3" id="KW-1185">Reference proteome</keyword>
<dbReference type="Proteomes" id="UP000825381">
    <property type="component" value="Chromosome"/>
</dbReference>
<accession>A0ABX8V5M0</accession>
<dbReference type="EMBL" id="CP080429">
    <property type="protein sequence ID" value="QYJ68105.1"/>
    <property type="molecule type" value="Genomic_DNA"/>
</dbReference>
<protein>
    <submittedName>
        <fullName evidence="2">Uncharacterized protein</fullName>
    </submittedName>
</protein>
<proteinExistence type="predicted"/>